<dbReference type="AlphaFoldDB" id="A0A7R6R6E1"/>
<keyword evidence="4" id="KW-0564">Palmitate</keyword>
<protein>
    <submittedName>
        <fullName evidence="7">Conjugal transfer protein TraT</fullName>
    </submittedName>
</protein>
<proteinExistence type="predicted"/>
<evidence type="ECO:0000313" key="7">
    <source>
        <dbReference type="EMBL" id="BBU68794.1"/>
    </source>
</evidence>
<dbReference type="PIRSF" id="PIRSF002859">
    <property type="entry name" value="Lipo_traT"/>
    <property type="match status" value="1"/>
</dbReference>
<feature type="signal peptide" evidence="6">
    <location>
        <begin position="1"/>
        <end position="26"/>
    </location>
</feature>
<gene>
    <name evidence="7" type="primary">traT</name>
    <name evidence="7" type="ORF">ICHIAU1_10770</name>
</gene>
<keyword evidence="5" id="KW-0449">Lipoprotein</keyword>
<dbReference type="InterPro" id="IPR008874">
    <property type="entry name" value="TraT_complement-R"/>
</dbReference>
<name>A0A7R6R6E1_9RHOO</name>
<feature type="chain" id="PRO_5031674168" evidence="6">
    <location>
        <begin position="27"/>
        <end position="247"/>
    </location>
</feature>
<evidence type="ECO:0000256" key="3">
    <source>
        <dbReference type="ARBA" id="ARBA00023136"/>
    </source>
</evidence>
<evidence type="ECO:0000256" key="1">
    <source>
        <dbReference type="ARBA" id="ARBA00004459"/>
    </source>
</evidence>
<reference evidence="8" key="1">
    <citation type="submission" date="2020-01" db="EMBL/GenBank/DDBJ databases">
        <title>Phosphoaccumulans saitamaens gen. nov., sp. nov., a polyphosphate accumulating bacterium isolated from surface river water.</title>
        <authorList>
            <person name="Watanabe K."/>
            <person name="Suda W."/>
        </authorList>
    </citation>
    <scope>NUCLEOTIDE SEQUENCE [LARGE SCALE GENOMIC DNA]</scope>
    <source>
        <strain evidence="8">ICHIAU1</strain>
    </source>
</reference>
<evidence type="ECO:0000256" key="6">
    <source>
        <dbReference type="PIRNR" id="PIRNR002859"/>
    </source>
</evidence>
<keyword evidence="3 6" id="KW-0472">Membrane</keyword>
<evidence type="ECO:0000256" key="4">
    <source>
        <dbReference type="ARBA" id="ARBA00023139"/>
    </source>
</evidence>
<evidence type="ECO:0000256" key="5">
    <source>
        <dbReference type="ARBA" id="ARBA00023288"/>
    </source>
</evidence>
<dbReference type="Pfam" id="PF05818">
    <property type="entry name" value="TraT"/>
    <property type="match status" value="1"/>
</dbReference>
<keyword evidence="2 6" id="KW-0732">Signal</keyword>
<comment type="subcellular location">
    <subcellularLocation>
        <location evidence="1">Cell outer membrane</location>
        <topology evidence="1">Lipid-anchor</topology>
    </subcellularLocation>
</comment>
<evidence type="ECO:0000313" key="8">
    <source>
        <dbReference type="Proteomes" id="UP000463961"/>
    </source>
</evidence>
<sequence length="247" mass="26149">MVSYRKWIVVVLLANLVMGCAATQLAISKRNLDVQTKLSDTIFLSPTSDRNKTVFIQVRNTTDKTDFDLAGPVRQSLQAKGYQVLNEPDNAWFILQANILSIEKTSNNPASSPFGSYGSALGGAGIGALAASAGNANGRQIAGTALAAGAASGIGEMLANALIKDVYFSVITDVQIKERSKNASNVTTQSSLKNGKGTTTAVNNVEDSRYKVYQTRALSVANQANLNLEEAEPMLQAGLTKVISGIF</sequence>
<dbReference type="PROSITE" id="PS51257">
    <property type="entry name" value="PROKAR_LIPOPROTEIN"/>
    <property type="match status" value="1"/>
</dbReference>
<dbReference type="GO" id="GO:0009279">
    <property type="term" value="C:cell outer membrane"/>
    <property type="evidence" value="ECO:0007669"/>
    <property type="project" value="UniProtKB-SubCell"/>
</dbReference>
<accession>A0A7R6R6E1</accession>
<keyword evidence="8" id="KW-1185">Reference proteome</keyword>
<dbReference type="Proteomes" id="UP000463961">
    <property type="component" value="Chromosome"/>
</dbReference>
<dbReference type="EMBL" id="AP022345">
    <property type="protein sequence ID" value="BBU68794.1"/>
    <property type="molecule type" value="Genomic_DNA"/>
</dbReference>
<evidence type="ECO:0000256" key="2">
    <source>
        <dbReference type="ARBA" id="ARBA00022729"/>
    </source>
</evidence>
<organism evidence="7 8">
    <name type="scientific">Fluviibacter phosphoraccumulans</name>
    <dbReference type="NCBI Taxonomy" id="1751046"/>
    <lineage>
        <taxon>Bacteria</taxon>
        <taxon>Pseudomonadati</taxon>
        <taxon>Pseudomonadota</taxon>
        <taxon>Betaproteobacteria</taxon>
        <taxon>Rhodocyclales</taxon>
        <taxon>Fluviibacteraceae</taxon>
        <taxon>Fluviibacter</taxon>
    </lineage>
</organism>
<keyword evidence="6" id="KW-0998">Cell outer membrane</keyword>